<comment type="caution">
    <text evidence="1">The sequence shown here is derived from an EMBL/GenBank/DDBJ whole genome shotgun (WGS) entry which is preliminary data.</text>
</comment>
<proteinExistence type="predicted"/>
<evidence type="ECO:0000313" key="1">
    <source>
        <dbReference type="EMBL" id="GGL46735.1"/>
    </source>
</evidence>
<organism evidence="1 2">
    <name type="scientific">Nocardia jinanensis</name>
    <dbReference type="NCBI Taxonomy" id="382504"/>
    <lineage>
        <taxon>Bacteria</taxon>
        <taxon>Bacillati</taxon>
        <taxon>Actinomycetota</taxon>
        <taxon>Actinomycetes</taxon>
        <taxon>Mycobacteriales</taxon>
        <taxon>Nocardiaceae</taxon>
        <taxon>Nocardia</taxon>
    </lineage>
</organism>
<dbReference type="AlphaFoldDB" id="A0A917VYZ2"/>
<dbReference type="Proteomes" id="UP000638263">
    <property type="component" value="Unassembled WGS sequence"/>
</dbReference>
<evidence type="ECO:0000313" key="2">
    <source>
        <dbReference type="Proteomes" id="UP000638263"/>
    </source>
</evidence>
<keyword evidence="2" id="KW-1185">Reference proteome</keyword>
<accession>A0A917VYZ2</accession>
<gene>
    <name evidence="1" type="ORF">GCM10011588_72000</name>
</gene>
<name>A0A917VYZ2_9NOCA</name>
<dbReference type="EMBL" id="BMMH01000045">
    <property type="protein sequence ID" value="GGL46735.1"/>
    <property type="molecule type" value="Genomic_DNA"/>
</dbReference>
<reference evidence="1" key="1">
    <citation type="journal article" date="2014" name="Int. J. Syst. Evol. Microbiol.">
        <title>Complete genome sequence of Corynebacterium casei LMG S-19264T (=DSM 44701T), isolated from a smear-ripened cheese.</title>
        <authorList>
            <consortium name="US DOE Joint Genome Institute (JGI-PGF)"/>
            <person name="Walter F."/>
            <person name="Albersmeier A."/>
            <person name="Kalinowski J."/>
            <person name="Ruckert C."/>
        </authorList>
    </citation>
    <scope>NUCLEOTIDE SEQUENCE</scope>
    <source>
        <strain evidence="1">CGMCC 4.3508</strain>
    </source>
</reference>
<dbReference type="RefSeq" id="WP_062997335.1">
    <property type="nucleotide sequence ID" value="NZ_BMMH01000045.1"/>
</dbReference>
<reference evidence="1" key="2">
    <citation type="submission" date="2020-09" db="EMBL/GenBank/DDBJ databases">
        <authorList>
            <person name="Sun Q."/>
            <person name="Zhou Y."/>
        </authorList>
    </citation>
    <scope>NUCLEOTIDE SEQUENCE</scope>
    <source>
        <strain evidence="1">CGMCC 4.3508</strain>
    </source>
</reference>
<sequence length="132" mass="15224">MTADYEDYESLKGVYLEDSYVMDIVEGPDFLRFTIEAVLTPDNPRYSPPKPGEQYCYVDSTLTFEGVSKSTWDKRNFRKYKDASGEEDYGNIDSLLTLDDGYRVEGDWGSVRIWSNEPPRLRPLTPDNTNAR</sequence>
<protein>
    <submittedName>
        <fullName evidence="1">Uncharacterized protein</fullName>
    </submittedName>
</protein>